<accession>A0A4Q7VPR2</accession>
<dbReference type="RefSeq" id="WP_130302975.1">
    <property type="nucleotide sequence ID" value="NZ_SHKO01000001.1"/>
</dbReference>
<gene>
    <name evidence="1" type="ORF">EV681_0020</name>
</gene>
<name>A0A4Q7VPR2_9BURK</name>
<protein>
    <submittedName>
        <fullName evidence="1">Uncharacterized protein</fullName>
    </submittedName>
</protein>
<organism evidence="1 2">
    <name type="scientific">Advenella incenata</name>
    <dbReference type="NCBI Taxonomy" id="267800"/>
    <lineage>
        <taxon>Bacteria</taxon>
        <taxon>Pseudomonadati</taxon>
        <taxon>Pseudomonadota</taxon>
        <taxon>Betaproteobacteria</taxon>
        <taxon>Burkholderiales</taxon>
        <taxon>Alcaligenaceae</taxon>
    </lineage>
</organism>
<keyword evidence="2" id="KW-1185">Reference proteome</keyword>
<evidence type="ECO:0000313" key="1">
    <source>
        <dbReference type="EMBL" id="RZT98244.1"/>
    </source>
</evidence>
<sequence>MNEYVKHSIRKFHKLYQQRVFDQDDVALILVLVRDYTAKGGLLRELGDFLAHPDRKDRGLLITEIHRIAALHDEFLTEEYRLRRNGLEYDYTKLPRFHGITRDQLSNELAAVLSFSDVDTRNFDSNSHSFREFVACVILLLEPCQLKVNDQLLRVEVEYGHAITALVKYESQLYRNNFASLPILSLLNVNIHMTRQHECFTLSSVVARRHRSGGLFAISHCNDLVEQFMHRENYERTEKIYALNSV</sequence>
<dbReference type="EMBL" id="SHKO01000001">
    <property type="protein sequence ID" value="RZT98244.1"/>
    <property type="molecule type" value="Genomic_DNA"/>
</dbReference>
<comment type="caution">
    <text evidence="1">The sequence shown here is derived from an EMBL/GenBank/DDBJ whole genome shotgun (WGS) entry which is preliminary data.</text>
</comment>
<evidence type="ECO:0000313" key="2">
    <source>
        <dbReference type="Proteomes" id="UP000293398"/>
    </source>
</evidence>
<dbReference type="AlphaFoldDB" id="A0A4Q7VPR2"/>
<dbReference type="Proteomes" id="UP000293398">
    <property type="component" value="Unassembled WGS sequence"/>
</dbReference>
<reference evidence="1 2" key="1">
    <citation type="submission" date="2019-02" db="EMBL/GenBank/DDBJ databases">
        <title>Genomic Encyclopedia of Type Strains, Phase IV (KMG-IV): sequencing the most valuable type-strain genomes for metagenomic binning, comparative biology and taxonomic classification.</title>
        <authorList>
            <person name="Goeker M."/>
        </authorList>
    </citation>
    <scope>NUCLEOTIDE SEQUENCE [LARGE SCALE GENOMIC DNA]</scope>
    <source>
        <strain evidence="1 2">DSM 23814</strain>
    </source>
</reference>
<dbReference type="OrthoDB" id="7032183at2"/>
<proteinExistence type="predicted"/>